<dbReference type="InterPro" id="IPR013321">
    <property type="entry name" value="Arc_rbn_hlx_hlx"/>
</dbReference>
<dbReference type="GO" id="GO:0006355">
    <property type="term" value="P:regulation of DNA-templated transcription"/>
    <property type="evidence" value="ECO:0007669"/>
    <property type="project" value="InterPro"/>
</dbReference>
<keyword evidence="2" id="KW-1185">Reference proteome</keyword>
<evidence type="ECO:0000313" key="1">
    <source>
        <dbReference type="EMBL" id="OLS03058.1"/>
    </source>
</evidence>
<sequence>MIEFDQRSPMKYSVHKDFALEYLKSYFEQKWRHDICENLKTGYNEMSEINLDLAEIGLECDMEDLYFYETRLIGREKL</sequence>
<protein>
    <submittedName>
        <fullName evidence="1">Uncharacterized protein</fullName>
    </submittedName>
</protein>
<dbReference type="EMBL" id="LTDM01000011">
    <property type="protein sequence ID" value="OLS03058.1"/>
    <property type="molecule type" value="Genomic_DNA"/>
</dbReference>
<organism evidence="1 2">
    <name type="scientific">Tissierella creatinophila DSM 6911</name>
    <dbReference type="NCBI Taxonomy" id="1123403"/>
    <lineage>
        <taxon>Bacteria</taxon>
        <taxon>Bacillati</taxon>
        <taxon>Bacillota</taxon>
        <taxon>Tissierellia</taxon>
        <taxon>Tissierellales</taxon>
        <taxon>Tissierellaceae</taxon>
        <taxon>Tissierella</taxon>
    </lineage>
</organism>
<evidence type="ECO:0000313" key="2">
    <source>
        <dbReference type="Proteomes" id="UP000186112"/>
    </source>
</evidence>
<comment type="caution">
    <text evidence="1">The sequence shown here is derived from an EMBL/GenBank/DDBJ whole genome shotgun (WGS) entry which is preliminary data.</text>
</comment>
<dbReference type="Proteomes" id="UP000186112">
    <property type="component" value="Unassembled WGS sequence"/>
</dbReference>
<proteinExistence type="predicted"/>
<reference evidence="1 2" key="1">
    <citation type="submission" date="2016-02" db="EMBL/GenBank/DDBJ databases">
        <title>Genome sequence of Tissierella creatinophila DSM 6911.</title>
        <authorList>
            <person name="Poehlein A."/>
            <person name="Daniel R."/>
        </authorList>
    </citation>
    <scope>NUCLEOTIDE SEQUENCE [LARGE SCALE GENOMIC DNA]</scope>
    <source>
        <strain evidence="1 2">DSM 6911</strain>
    </source>
</reference>
<dbReference type="RefSeq" id="WP_075725300.1">
    <property type="nucleotide sequence ID" value="NZ_LTDM01000011.1"/>
</dbReference>
<dbReference type="AlphaFoldDB" id="A0A1U7M785"/>
<name>A0A1U7M785_TISCR</name>
<dbReference type="OrthoDB" id="1634058at2"/>
<gene>
    <name evidence="1" type="ORF">TICRE_07540</name>
</gene>
<accession>A0A1U7M785</accession>
<dbReference type="Gene3D" id="1.10.1220.10">
    <property type="entry name" value="Met repressor-like"/>
    <property type="match status" value="1"/>
</dbReference>